<dbReference type="EMBL" id="CP000828">
    <property type="protein sequence ID" value="ABW27071.1"/>
    <property type="molecule type" value="Genomic_DNA"/>
</dbReference>
<organism evidence="2 3">
    <name type="scientific">Acaryochloris marina (strain MBIC 11017)</name>
    <dbReference type="NCBI Taxonomy" id="329726"/>
    <lineage>
        <taxon>Bacteria</taxon>
        <taxon>Bacillati</taxon>
        <taxon>Cyanobacteriota</taxon>
        <taxon>Cyanophyceae</taxon>
        <taxon>Acaryochloridales</taxon>
        <taxon>Acaryochloridaceae</taxon>
        <taxon>Acaryochloris</taxon>
    </lineage>
</organism>
<accession>B0BYQ5</accession>
<dbReference type="AlphaFoldDB" id="B0BYQ5"/>
<dbReference type="InterPro" id="IPR036034">
    <property type="entry name" value="PDZ_sf"/>
</dbReference>
<dbReference type="SUPFAM" id="SSF50156">
    <property type="entry name" value="PDZ domain-like"/>
    <property type="match status" value="1"/>
</dbReference>
<dbReference type="SUPFAM" id="SSF55486">
    <property type="entry name" value="Metalloproteases ('zincins'), catalytic domain"/>
    <property type="match status" value="1"/>
</dbReference>
<gene>
    <name evidence="2" type="ordered locus">AM1_2056</name>
</gene>
<dbReference type="Pfam" id="PF17899">
    <property type="entry name" value="Peptidase_M61_N"/>
    <property type="match status" value="1"/>
</dbReference>
<dbReference type="Gene3D" id="2.60.40.3650">
    <property type="match status" value="1"/>
</dbReference>
<dbReference type="InterPro" id="IPR007963">
    <property type="entry name" value="Peptidase_M61_catalytic"/>
</dbReference>
<dbReference type="InterPro" id="IPR001478">
    <property type="entry name" value="PDZ"/>
</dbReference>
<proteinExistence type="predicted"/>
<dbReference type="Gene3D" id="1.10.390.10">
    <property type="entry name" value="Neutral Protease Domain 2"/>
    <property type="match status" value="1"/>
</dbReference>
<feature type="domain" description="PDZ" evidence="1">
    <location>
        <begin position="466"/>
        <end position="551"/>
    </location>
</feature>
<dbReference type="Pfam" id="PF05299">
    <property type="entry name" value="Peptidase_M61"/>
    <property type="match status" value="1"/>
</dbReference>
<name>B0BYQ5_ACAM1</name>
<dbReference type="KEGG" id="amr:AM1_2056"/>
<dbReference type="HOGENOM" id="CLU_022755_0_1_3"/>
<evidence type="ECO:0000313" key="3">
    <source>
        <dbReference type="Proteomes" id="UP000000268"/>
    </source>
</evidence>
<dbReference type="RefSeq" id="WP_012162561.1">
    <property type="nucleotide sequence ID" value="NC_009925.1"/>
</dbReference>
<protein>
    <submittedName>
        <fullName evidence="2">Peptidase M61 domain protein</fullName>
    </submittedName>
</protein>
<dbReference type="InterPro" id="IPR040756">
    <property type="entry name" value="Peptidase_M61_N"/>
</dbReference>
<dbReference type="Gene3D" id="2.30.42.10">
    <property type="match status" value="1"/>
</dbReference>
<evidence type="ECO:0000259" key="1">
    <source>
        <dbReference type="SMART" id="SM00228"/>
    </source>
</evidence>
<evidence type="ECO:0000313" key="2">
    <source>
        <dbReference type="EMBL" id="ABW27071.1"/>
    </source>
</evidence>
<dbReference type="PIRSF" id="PIRSF016493">
    <property type="entry name" value="Glycyl_aminpptds"/>
    <property type="match status" value="1"/>
</dbReference>
<dbReference type="eggNOG" id="COG3975">
    <property type="taxonomic scope" value="Bacteria"/>
</dbReference>
<dbReference type="Proteomes" id="UP000000268">
    <property type="component" value="Chromosome"/>
</dbReference>
<dbReference type="OrthoDB" id="9778516at2"/>
<keyword evidence="3" id="KW-1185">Reference proteome</keyword>
<dbReference type="InterPro" id="IPR027268">
    <property type="entry name" value="Peptidase_M4/M1_CTD_sf"/>
</dbReference>
<dbReference type="InterPro" id="IPR024191">
    <property type="entry name" value="Peptidase_M61"/>
</dbReference>
<dbReference type="SMART" id="SM00228">
    <property type="entry name" value="PDZ"/>
    <property type="match status" value="1"/>
</dbReference>
<reference evidence="2 3" key="1">
    <citation type="journal article" date="2008" name="Proc. Natl. Acad. Sci. U.S.A.">
        <title>Niche adaptation and genome expansion in the chlorophyll d-producing cyanobacterium Acaryochloris marina.</title>
        <authorList>
            <person name="Swingley W.D."/>
            <person name="Chen M."/>
            <person name="Cheung P.C."/>
            <person name="Conrad A.L."/>
            <person name="Dejesa L.C."/>
            <person name="Hao J."/>
            <person name="Honchak B.M."/>
            <person name="Karbach L.E."/>
            <person name="Kurdoglu A."/>
            <person name="Lahiri S."/>
            <person name="Mastrian S.D."/>
            <person name="Miyashita H."/>
            <person name="Page L."/>
            <person name="Ramakrishna P."/>
            <person name="Satoh S."/>
            <person name="Sattley W.M."/>
            <person name="Shimada Y."/>
            <person name="Taylor H.L."/>
            <person name="Tomo T."/>
            <person name="Tsuchiya T."/>
            <person name="Wang Z.T."/>
            <person name="Raymond J."/>
            <person name="Mimuro M."/>
            <person name="Blankenship R.E."/>
            <person name="Touchman J.W."/>
        </authorList>
    </citation>
    <scope>NUCLEOTIDE SEQUENCE [LARGE SCALE GENOMIC DNA]</scope>
    <source>
        <strain evidence="3">MBIC 11017</strain>
    </source>
</reference>
<sequence>MTEVLDSMSQISTLASTKLRYEVAMPDPTSHLFEITLHCSLGTDDTLDLKLPVWTPGSYLVREYAKHLQDFSAVDAQGARLPWQKISKNHWQIQTSGVQTVTIHYRIFAHELTVRTNHLDASHGYFNSGAMFFYVPGREQDAIAITIHPPDPSWHITTALDPVPNQPSTFLAANFDTLVDSPFEIGTHQVYDFEALGKPHQLAIWGAGNYDVDQIIADTKKIIEVEANLFGGLPYDRYFFLLHVSAKGYGGLEHHNCCSLLYSRFGFRKPDSYNRFMGLVAHEFFHLWNVKRLRPQALHPFDYDQENYTDALWFCEGVTSFYDLILPYRAGIYDAKFYLKLLSESITRLQSIPGRHTQSLTESSFDTWIKLYRPHANSRNCQVSYYLKGEIVSLLLDLQIRQQHHNQRSLDDVMLQLWQTYGQKDLGYTRAQLLDVIETIAELDLTAFWQSYLDGTVELPYEEFLNPFGLEVVAEFGEHPLPYHGLTLSSQSGKTLIKFVDIASPAQTAGLQPGDELLAWDGFRIQADQLEQRLQDYQSGDSVSITLFHDDQLTTHRLTLGEPQPKSYTVKPIAHPTDQQKINFHQWLGIELAELT</sequence>